<sequence>MTQTAVNAHPTEKVHGPWYLQRIPVGFCLHLFFVFALNHFPIPLWLLCMGLVWQEVAHLLCGHFKSHSYKVNASRLIALAGCLSSFLDWHLQTHHPHLLWKSAALRSVAVFVLMVLLNAAWKDIASVLFFLLTITASTQVFICASIQDFTTQISIVAASDAFQYFIGKRYGRYKPVPDISPNKTIEGYFGGFILCNVLSLVFAIDPFNGEYLTWYNGLLVCGIIGDLSVSSWKRFHMLKDTGDLLSSHGGVLDRLYSHVAGFLWTVIFMAIIGHPLHEGFSKVRHSRVEFVTKAVWAVIWARFVYERGTRFYRKKSASRRQ</sequence>
<keyword evidence="1" id="KW-0812">Transmembrane</keyword>
<evidence type="ECO:0008006" key="3">
    <source>
        <dbReference type="Google" id="ProtNLM"/>
    </source>
</evidence>
<evidence type="ECO:0000256" key="1">
    <source>
        <dbReference type="SAM" id="Phobius"/>
    </source>
</evidence>
<dbReference type="Pfam" id="PF01148">
    <property type="entry name" value="CTP_transf_1"/>
    <property type="match status" value="1"/>
</dbReference>
<dbReference type="PANTHER" id="PTHR43535">
    <property type="entry name" value="PHOSPHATIDATE CYTIDYLYLTRANSFERASE"/>
    <property type="match status" value="1"/>
</dbReference>
<evidence type="ECO:0000313" key="2">
    <source>
        <dbReference type="EMBL" id="CRZ10452.1"/>
    </source>
</evidence>
<feature type="transmembrane region" description="Helical" evidence="1">
    <location>
        <begin position="103"/>
        <end position="121"/>
    </location>
</feature>
<keyword evidence="1" id="KW-0472">Membrane</keyword>
<dbReference type="EMBL" id="HACM01010010">
    <property type="protein sequence ID" value="CRZ10452.1"/>
    <property type="molecule type" value="Transcribed_RNA"/>
</dbReference>
<dbReference type="PANTHER" id="PTHR43535:SF1">
    <property type="entry name" value="PHOSPHATIDATE CYTIDYLYLTRANSFERASE"/>
    <property type="match status" value="1"/>
</dbReference>
<keyword evidence="1" id="KW-1133">Transmembrane helix</keyword>
<reference evidence="2" key="1">
    <citation type="submission" date="2015-04" db="EMBL/GenBank/DDBJ databases">
        <title>The genome sequence of the plant pathogenic Rhizarian Plasmodiophora brassicae reveals insights in its biotrophic life cycle and the origin of chitin synthesis.</title>
        <authorList>
            <person name="Schwelm A."/>
            <person name="Fogelqvist J."/>
            <person name="Knaust A."/>
            <person name="Julke S."/>
            <person name="Lilja T."/>
            <person name="Dhandapani V."/>
            <person name="Bonilla-Rosso G."/>
            <person name="Karlsson M."/>
            <person name="Shevchenko A."/>
            <person name="Choi S.R."/>
            <person name="Kim H.G."/>
            <person name="Park J.Y."/>
            <person name="Lim Y.P."/>
            <person name="Ludwig-Muller J."/>
            <person name="Dixelius C."/>
        </authorList>
    </citation>
    <scope>NUCLEOTIDE SEQUENCE</scope>
    <source>
        <tissue evidence="2">Potato root galls</tissue>
    </source>
</reference>
<name>A0A0H5R9U3_9EUKA</name>
<accession>A0A0H5R9U3</accession>
<protein>
    <recommendedName>
        <fullName evidence="3">Phosphatidate cytidylyltransferase</fullName>
    </recommendedName>
</protein>
<feature type="transmembrane region" description="Helical" evidence="1">
    <location>
        <begin position="27"/>
        <end position="53"/>
    </location>
</feature>
<feature type="transmembrane region" description="Helical" evidence="1">
    <location>
        <begin position="255"/>
        <end position="276"/>
    </location>
</feature>
<feature type="transmembrane region" description="Helical" evidence="1">
    <location>
        <begin position="127"/>
        <end position="146"/>
    </location>
</feature>
<feature type="transmembrane region" description="Helical" evidence="1">
    <location>
        <begin position="187"/>
        <end position="205"/>
    </location>
</feature>
<dbReference type="AlphaFoldDB" id="A0A0H5R9U3"/>
<proteinExistence type="predicted"/>
<dbReference type="GO" id="GO:0005886">
    <property type="term" value="C:plasma membrane"/>
    <property type="evidence" value="ECO:0007669"/>
    <property type="project" value="TreeGrafter"/>
</dbReference>
<feature type="transmembrane region" description="Helical" evidence="1">
    <location>
        <begin position="211"/>
        <end position="229"/>
    </location>
</feature>
<organism evidence="2">
    <name type="scientific">Spongospora subterranea</name>
    <dbReference type="NCBI Taxonomy" id="70186"/>
    <lineage>
        <taxon>Eukaryota</taxon>
        <taxon>Sar</taxon>
        <taxon>Rhizaria</taxon>
        <taxon>Endomyxa</taxon>
        <taxon>Phytomyxea</taxon>
        <taxon>Plasmodiophorida</taxon>
        <taxon>Plasmodiophoridae</taxon>
        <taxon>Spongospora</taxon>
    </lineage>
</organism>